<sequence>MPIKPNHSDAEYTLNPSKTRWVRVYTLEDGSKWTVAQLQKELESIHKCKFTLTTARGRLLNYTEPHEVFKRLRKHTKSELRDGRRIFKPSNDERKERKMMHLAMKSIGGRKCIT</sequence>
<accession>A0A382C494</accession>
<proteinExistence type="predicted"/>
<gene>
    <name evidence="1" type="ORF">METZ01_LOCUS173548</name>
</gene>
<evidence type="ECO:0000313" key="1">
    <source>
        <dbReference type="EMBL" id="SVB20694.1"/>
    </source>
</evidence>
<dbReference type="AlphaFoldDB" id="A0A382C494"/>
<organism evidence="1">
    <name type="scientific">marine metagenome</name>
    <dbReference type="NCBI Taxonomy" id="408172"/>
    <lineage>
        <taxon>unclassified sequences</taxon>
        <taxon>metagenomes</taxon>
        <taxon>ecological metagenomes</taxon>
    </lineage>
</organism>
<reference evidence="1" key="1">
    <citation type="submission" date="2018-05" db="EMBL/GenBank/DDBJ databases">
        <authorList>
            <person name="Lanie J.A."/>
            <person name="Ng W.-L."/>
            <person name="Kazmierczak K.M."/>
            <person name="Andrzejewski T.M."/>
            <person name="Davidsen T.M."/>
            <person name="Wayne K.J."/>
            <person name="Tettelin H."/>
            <person name="Glass J.I."/>
            <person name="Rusch D."/>
            <person name="Podicherti R."/>
            <person name="Tsui H.-C.T."/>
            <person name="Winkler M.E."/>
        </authorList>
    </citation>
    <scope>NUCLEOTIDE SEQUENCE</scope>
</reference>
<dbReference type="EMBL" id="UINC01032662">
    <property type="protein sequence ID" value="SVB20694.1"/>
    <property type="molecule type" value="Genomic_DNA"/>
</dbReference>
<protein>
    <submittedName>
        <fullName evidence="1">Uncharacterized protein</fullName>
    </submittedName>
</protein>
<name>A0A382C494_9ZZZZ</name>